<comment type="caution">
    <text evidence="2">The sequence shown here is derived from an EMBL/GenBank/DDBJ whole genome shotgun (WGS) entry which is preliminary data.</text>
</comment>
<evidence type="ECO:0000256" key="1">
    <source>
        <dbReference type="SAM" id="MobiDB-lite"/>
    </source>
</evidence>
<dbReference type="Gene3D" id="3.40.220.10">
    <property type="entry name" value="Leucine Aminopeptidase, subunit E, domain 1"/>
    <property type="match status" value="1"/>
</dbReference>
<dbReference type="AlphaFoldDB" id="A0A1E3W504"/>
<protein>
    <recommendedName>
        <fullName evidence="4">Macro domain-containing protein</fullName>
    </recommendedName>
</protein>
<name>A0A1E3W504_9HYPH</name>
<dbReference type="EMBL" id="LPWG01000005">
    <property type="protein sequence ID" value="ODS00592.1"/>
    <property type="molecule type" value="Genomic_DNA"/>
</dbReference>
<dbReference type="Proteomes" id="UP000094501">
    <property type="component" value="Unassembled WGS sequence"/>
</dbReference>
<organism evidence="2 3">
    <name type="scientific">Methyloceanibacter methanicus</name>
    <dbReference type="NCBI Taxonomy" id="1774968"/>
    <lineage>
        <taxon>Bacteria</taxon>
        <taxon>Pseudomonadati</taxon>
        <taxon>Pseudomonadota</taxon>
        <taxon>Alphaproteobacteria</taxon>
        <taxon>Hyphomicrobiales</taxon>
        <taxon>Hyphomicrobiaceae</taxon>
        <taxon>Methyloceanibacter</taxon>
    </lineage>
</organism>
<evidence type="ECO:0000313" key="2">
    <source>
        <dbReference type="EMBL" id="ODS00592.1"/>
    </source>
</evidence>
<gene>
    <name evidence="2" type="ORF">AUC68_15285</name>
</gene>
<sequence length="73" mass="7660">MQDRIEIVDADITRLAVDAIVNAANEPWPRAAGSAARSTVRPAPDSPARAPNWAVAPRASPGSPRASISPHHT</sequence>
<evidence type="ECO:0008006" key="4">
    <source>
        <dbReference type="Google" id="ProtNLM"/>
    </source>
</evidence>
<accession>A0A1E3W504</accession>
<reference evidence="2 3" key="1">
    <citation type="journal article" date="2016" name="Environ. Microbiol.">
        <title>New Methyloceanibacter diversity from North Sea sediments includes methanotroph containing solely the soluble methane monooxygenase.</title>
        <authorList>
            <person name="Vekeman B."/>
            <person name="Kerckhof F.M."/>
            <person name="Cremers G."/>
            <person name="de Vos P."/>
            <person name="Vandamme P."/>
            <person name="Boon N."/>
            <person name="Op den Camp H.J."/>
            <person name="Heylen K."/>
        </authorList>
    </citation>
    <scope>NUCLEOTIDE SEQUENCE [LARGE SCALE GENOMIC DNA]</scope>
    <source>
        <strain evidence="2 3">R-67174</strain>
    </source>
</reference>
<dbReference type="SUPFAM" id="SSF52949">
    <property type="entry name" value="Macro domain-like"/>
    <property type="match status" value="1"/>
</dbReference>
<dbReference type="InterPro" id="IPR043472">
    <property type="entry name" value="Macro_dom-like"/>
</dbReference>
<proteinExistence type="predicted"/>
<evidence type="ECO:0000313" key="3">
    <source>
        <dbReference type="Proteomes" id="UP000094501"/>
    </source>
</evidence>
<keyword evidence="3" id="KW-1185">Reference proteome</keyword>
<feature type="region of interest" description="Disordered" evidence="1">
    <location>
        <begin position="27"/>
        <end position="73"/>
    </location>
</feature>